<gene>
    <name evidence="1" type="ORF">MtrunA17_Chr7g0264031</name>
</gene>
<organism evidence="1 2">
    <name type="scientific">Medicago truncatula</name>
    <name type="common">Barrel medic</name>
    <name type="synonym">Medicago tribuloides</name>
    <dbReference type="NCBI Taxonomy" id="3880"/>
    <lineage>
        <taxon>Eukaryota</taxon>
        <taxon>Viridiplantae</taxon>
        <taxon>Streptophyta</taxon>
        <taxon>Embryophyta</taxon>
        <taxon>Tracheophyta</taxon>
        <taxon>Spermatophyta</taxon>
        <taxon>Magnoliopsida</taxon>
        <taxon>eudicotyledons</taxon>
        <taxon>Gunneridae</taxon>
        <taxon>Pentapetalae</taxon>
        <taxon>rosids</taxon>
        <taxon>fabids</taxon>
        <taxon>Fabales</taxon>
        <taxon>Fabaceae</taxon>
        <taxon>Papilionoideae</taxon>
        <taxon>50 kb inversion clade</taxon>
        <taxon>NPAAA clade</taxon>
        <taxon>Hologalegina</taxon>
        <taxon>IRL clade</taxon>
        <taxon>Trifolieae</taxon>
        <taxon>Medicago</taxon>
    </lineage>
</organism>
<dbReference type="AlphaFoldDB" id="A0A396H5C6"/>
<dbReference type="Proteomes" id="UP000265566">
    <property type="component" value="Chromosome 7"/>
</dbReference>
<sequence>MKYDFHPRGQPLIFGSLTRLLLELFSCLKFHASFWYPFWMMG</sequence>
<comment type="caution">
    <text evidence="1">The sequence shown here is derived from an EMBL/GenBank/DDBJ whole genome shotgun (WGS) entry which is preliminary data.</text>
</comment>
<evidence type="ECO:0000313" key="1">
    <source>
        <dbReference type="EMBL" id="RHN48460.1"/>
    </source>
</evidence>
<dbReference type="EMBL" id="PSQE01000007">
    <property type="protein sequence ID" value="RHN48460.1"/>
    <property type="molecule type" value="Genomic_DNA"/>
</dbReference>
<accession>A0A396H5C6</accession>
<evidence type="ECO:0000313" key="2">
    <source>
        <dbReference type="Proteomes" id="UP000265566"/>
    </source>
</evidence>
<dbReference type="Gramene" id="rna43179">
    <property type="protein sequence ID" value="RHN48460.1"/>
    <property type="gene ID" value="gene43179"/>
</dbReference>
<reference evidence="2" key="1">
    <citation type="journal article" date="2018" name="Nat. Plants">
        <title>Whole-genome landscape of Medicago truncatula symbiotic genes.</title>
        <authorList>
            <person name="Pecrix Y."/>
            <person name="Staton S.E."/>
            <person name="Sallet E."/>
            <person name="Lelandais-Briere C."/>
            <person name="Moreau S."/>
            <person name="Carrere S."/>
            <person name="Blein T."/>
            <person name="Jardinaud M.F."/>
            <person name="Latrasse D."/>
            <person name="Zouine M."/>
            <person name="Zahm M."/>
            <person name="Kreplak J."/>
            <person name="Mayjonade B."/>
            <person name="Satge C."/>
            <person name="Perez M."/>
            <person name="Cauet S."/>
            <person name="Marande W."/>
            <person name="Chantry-Darmon C."/>
            <person name="Lopez-Roques C."/>
            <person name="Bouchez O."/>
            <person name="Berard A."/>
            <person name="Debelle F."/>
            <person name="Munos S."/>
            <person name="Bendahmane A."/>
            <person name="Berges H."/>
            <person name="Niebel A."/>
            <person name="Buitink J."/>
            <person name="Frugier F."/>
            <person name="Benhamed M."/>
            <person name="Crespi M."/>
            <person name="Gouzy J."/>
            <person name="Gamas P."/>
        </authorList>
    </citation>
    <scope>NUCLEOTIDE SEQUENCE [LARGE SCALE GENOMIC DNA]</scope>
    <source>
        <strain evidence="2">cv. Jemalong A17</strain>
    </source>
</reference>
<protein>
    <submittedName>
        <fullName evidence="1">Uncharacterized protein</fullName>
    </submittedName>
</protein>
<name>A0A396H5C6_MEDTR</name>
<proteinExistence type="predicted"/>